<proteinExistence type="predicted"/>
<gene>
    <name evidence="2" type="ORF">KP79_PYT16893</name>
</gene>
<dbReference type="EMBL" id="NEDP02002268">
    <property type="protein sequence ID" value="OWF51418.1"/>
    <property type="molecule type" value="Genomic_DNA"/>
</dbReference>
<dbReference type="AlphaFoldDB" id="A0A210QRV8"/>
<accession>A0A210QRV8</accession>
<dbReference type="OrthoDB" id="6049566at2759"/>
<dbReference type="Proteomes" id="UP000242188">
    <property type="component" value="Unassembled WGS sequence"/>
</dbReference>
<reference evidence="2 3" key="1">
    <citation type="journal article" date="2017" name="Nat. Ecol. Evol.">
        <title>Scallop genome provides insights into evolution of bilaterian karyotype and development.</title>
        <authorList>
            <person name="Wang S."/>
            <person name="Zhang J."/>
            <person name="Jiao W."/>
            <person name="Li J."/>
            <person name="Xun X."/>
            <person name="Sun Y."/>
            <person name="Guo X."/>
            <person name="Huan P."/>
            <person name="Dong B."/>
            <person name="Zhang L."/>
            <person name="Hu X."/>
            <person name="Sun X."/>
            <person name="Wang J."/>
            <person name="Zhao C."/>
            <person name="Wang Y."/>
            <person name="Wang D."/>
            <person name="Huang X."/>
            <person name="Wang R."/>
            <person name="Lv J."/>
            <person name="Li Y."/>
            <person name="Zhang Z."/>
            <person name="Liu B."/>
            <person name="Lu W."/>
            <person name="Hui Y."/>
            <person name="Liang J."/>
            <person name="Zhou Z."/>
            <person name="Hou R."/>
            <person name="Li X."/>
            <person name="Liu Y."/>
            <person name="Li H."/>
            <person name="Ning X."/>
            <person name="Lin Y."/>
            <person name="Zhao L."/>
            <person name="Xing Q."/>
            <person name="Dou J."/>
            <person name="Li Y."/>
            <person name="Mao J."/>
            <person name="Guo H."/>
            <person name="Dou H."/>
            <person name="Li T."/>
            <person name="Mu C."/>
            <person name="Jiang W."/>
            <person name="Fu Q."/>
            <person name="Fu X."/>
            <person name="Miao Y."/>
            <person name="Liu J."/>
            <person name="Yu Q."/>
            <person name="Li R."/>
            <person name="Liao H."/>
            <person name="Li X."/>
            <person name="Kong Y."/>
            <person name="Jiang Z."/>
            <person name="Chourrout D."/>
            <person name="Li R."/>
            <person name="Bao Z."/>
        </authorList>
    </citation>
    <scope>NUCLEOTIDE SEQUENCE [LARGE SCALE GENOMIC DNA]</scope>
    <source>
        <strain evidence="2 3">PY_sf001</strain>
    </source>
</reference>
<organism evidence="2 3">
    <name type="scientific">Mizuhopecten yessoensis</name>
    <name type="common">Japanese scallop</name>
    <name type="synonym">Patinopecten yessoensis</name>
    <dbReference type="NCBI Taxonomy" id="6573"/>
    <lineage>
        <taxon>Eukaryota</taxon>
        <taxon>Metazoa</taxon>
        <taxon>Spiralia</taxon>
        <taxon>Lophotrochozoa</taxon>
        <taxon>Mollusca</taxon>
        <taxon>Bivalvia</taxon>
        <taxon>Autobranchia</taxon>
        <taxon>Pteriomorphia</taxon>
        <taxon>Pectinida</taxon>
        <taxon>Pectinoidea</taxon>
        <taxon>Pectinidae</taxon>
        <taxon>Mizuhopecten</taxon>
    </lineage>
</organism>
<feature type="chain" id="PRO_5012713284" evidence="1">
    <location>
        <begin position="27"/>
        <end position="233"/>
    </location>
</feature>
<comment type="caution">
    <text evidence="2">The sequence shown here is derived from an EMBL/GenBank/DDBJ whole genome shotgun (WGS) entry which is preliminary data.</text>
</comment>
<keyword evidence="1" id="KW-0732">Signal</keyword>
<sequence>MGMATITKNVMKGLGIFLMLLSLVSATKVKEQAWREPCGGPPAAPPPGLPVPPPITTVNTMIPILEDSVFKANELKNKYLNERFSSKDRFIAMMNDFHFEGMPAVSMSLSEISQSLSNLTLAHQTNYEKVSRALVFLEQVALDEDLLESSSYIDDVSSIQIGALNLLCNKQKLILNAGAVINYVSSSIMKDDVRGYSNIFERHVRDYIIVKDVYRLLETMLTHVQAIHNSLAA</sequence>
<evidence type="ECO:0000313" key="2">
    <source>
        <dbReference type="EMBL" id="OWF51418.1"/>
    </source>
</evidence>
<name>A0A210QRV8_MIZYE</name>
<feature type="signal peptide" evidence="1">
    <location>
        <begin position="1"/>
        <end position="26"/>
    </location>
</feature>
<protein>
    <submittedName>
        <fullName evidence="2">Uncharacterized protein</fullName>
    </submittedName>
</protein>
<evidence type="ECO:0000313" key="3">
    <source>
        <dbReference type="Proteomes" id="UP000242188"/>
    </source>
</evidence>
<keyword evidence="3" id="KW-1185">Reference proteome</keyword>
<evidence type="ECO:0000256" key="1">
    <source>
        <dbReference type="SAM" id="SignalP"/>
    </source>
</evidence>